<feature type="compositionally biased region" description="Low complexity" evidence="2">
    <location>
        <begin position="393"/>
        <end position="447"/>
    </location>
</feature>
<feature type="region of interest" description="Disordered" evidence="2">
    <location>
        <begin position="361"/>
        <end position="513"/>
    </location>
</feature>
<feature type="region of interest" description="Disordered" evidence="2">
    <location>
        <begin position="293"/>
        <end position="343"/>
    </location>
</feature>
<organism evidence="3 4">
    <name type="scientific">Antrodiella citrinella</name>
    <dbReference type="NCBI Taxonomy" id="2447956"/>
    <lineage>
        <taxon>Eukaryota</taxon>
        <taxon>Fungi</taxon>
        <taxon>Dikarya</taxon>
        <taxon>Basidiomycota</taxon>
        <taxon>Agaricomycotina</taxon>
        <taxon>Agaricomycetes</taxon>
        <taxon>Polyporales</taxon>
        <taxon>Steccherinaceae</taxon>
        <taxon>Antrodiella</taxon>
    </lineage>
</organism>
<feature type="coiled-coil region" evidence="1">
    <location>
        <begin position="86"/>
        <end position="113"/>
    </location>
</feature>
<protein>
    <submittedName>
        <fullName evidence="3">Uncharacterized protein</fullName>
    </submittedName>
</protein>
<evidence type="ECO:0000313" key="3">
    <source>
        <dbReference type="EMBL" id="THH31022.1"/>
    </source>
</evidence>
<gene>
    <name evidence="3" type="ORF">EUX98_g3154</name>
</gene>
<feature type="compositionally biased region" description="Polar residues" evidence="2">
    <location>
        <begin position="448"/>
        <end position="478"/>
    </location>
</feature>
<feature type="region of interest" description="Disordered" evidence="2">
    <location>
        <begin position="552"/>
        <end position="590"/>
    </location>
</feature>
<feature type="compositionally biased region" description="Basic and acidic residues" evidence="2">
    <location>
        <begin position="24"/>
        <end position="42"/>
    </location>
</feature>
<reference evidence="3 4" key="1">
    <citation type="submission" date="2019-02" db="EMBL/GenBank/DDBJ databases">
        <title>Genome sequencing of the rare red list fungi Antrodiella citrinella (Flaviporus citrinellus).</title>
        <authorList>
            <person name="Buettner E."/>
            <person name="Kellner H."/>
        </authorList>
    </citation>
    <scope>NUCLEOTIDE SEQUENCE [LARGE SCALE GENOMIC DNA]</scope>
    <source>
        <strain evidence="3 4">DSM 108506</strain>
    </source>
</reference>
<comment type="caution">
    <text evidence="3">The sequence shown here is derived from an EMBL/GenBank/DDBJ whole genome shotgun (WGS) entry which is preliminary data.</text>
</comment>
<evidence type="ECO:0000256" key="2">
    <source>
        <dbReference type="SAM" id="MobiDB-lite"/>
    </source>
</evidence>
<feature type="compositionally biased region" description="Low complexity" evidence="2">
    <location>
        <begin position="10"/>
        <end position="23"/>
    </location>
</feature>
<evidence type="ECO:0000256" key="1">
    <source>
        <dbReference type="SAM" id="Coils"/>
    </source>
</evidence>
<dbReference type="EMBL" id="SGPM01000060">
    <property type="protein sequence ID" value="THH31022.1"/>
    <property type="molecule type" value="Genomic_DNA"/>
</dbReference>
<name>A0A4S4MX78_9APHY</name>
<feature type="compositionally biased region" description="Polar residues" evidence="2">
    <location>
        <begin position="572"/>
        <end position="586"/>
    </location>
</feature>
<keyword evidence="4" id="KW-1185">Reference proteome</keyword>
<sequence length="692" mass="76839">MQSDSYPYARSSSPLFSRTSSPFLRDEDNRHRPYHLESRARNVSDGLSSAPSSDYIRGISAEDLKRNGNPAYLSLLDRYTSLRSDYEHEKRTFNHLEQRLRTTEGEQAQLKESYEKLLAVVGSHMAVTKQSTGNTSSSVNPTLQLSTIAQQADQTVLRREDHKHVRFWTKLEWNKHTTGAGGVTNPQDAAPNGPKKALNKKLHFIQRSDGSTISEEDAENMRGFSKSIWFSFLTYCSKAMPPTWLQAPLELRQHFNREMTAQFPDLRLCDSNWKVTEFASIYYAMWRPRFGDSDTDGESVSRKRSKSATPFLGKKRVRLETPAVNVASPGDSIDKDESSSPDNAASSLEAIIIHDPLANLFNETGSSSSRPSTSNSNTPASASPSDHVSTTVPALLYPSSPDLDSPAPASSSSAATSHSPITSRSPTTATSSLPPSSLDPGRPGSSSNAPAGTSLTSDISSAAARLTTTDSAKATPSSRTEEDAPATSTSKGVPMTDDANAIAKPKGKIMKPLPNCQTPRNRCAEDWCRKNKGGLAADFKAYWDKMPVNERASWEREKKKRARGSKAHDNCRTGNISNGPSSTPSSDYIRGLSGEELKQHDNSAYLSLLDRYTSLRRDYEQKRAFNHTEQQLRTTEGKQAQLSESYDFQHPFFRQPDFTTIYDCATWENMPVEERASWEREKRNEHAVRKHM</sequence>
<dbReference type="Proteomes" id="UP000308730">
    <property type="component" value="Unassembled WGS sequence"/>
</dbReference>
<dbReference type="OrthoDB" id="2757125at2759"/>
<evidence type="ECO:0000313" key="4">
    <source>
        <dbReference type="Proteomes" id="UP000308730"/>
    </source>
</evidence>
<keyword evidence="1" id="KW-0175">Coiled coil</keyword>
<feature type="compositionally biased region" description="Low complexity" evidence="2">
    <location>
        <begin position="366"/>
        <end position="385"/>
    </location>
</feature>
<proteinExistence type="predicted"/>
<dbReference type="AlphaFoldDB" id="A0A4S4MX78"/>
<accession>A0A4S4MX78</accession>
<feature type="region of interest" description="Disordered" evidence="2">
    <location>
        <begin position="1"/>
        <end position="51"/>
    </location>
</feature>